<dbReference type="RefSeq" id="WP_014142021.1">
    <property type="nucleotide sequence ID" value="NC_016111.1"/>
</dbReference>
<accession>F8K0W8</accession>
<accession>G8WTJ1</accession>
<dbReference type="OrthoDB" id="5242307at2"/>
<organism evidence="1 2">
    <name type="scientific">Streptantibioticus cattleyicolor (strain ATCC 35852 / DSM 46488 / JCM 4925 / NBRC 14057 / NRRL 8057)</name>
    <name type="common">Streptomyces cattleya</name>
    <dbReference type="NCBI Taxonomy" id="1003195"/>
    <lineage>
        <taxon>Bacteria</taxon>
        <taxon>Bacillati</taxon>
        <taxon>Actinomycetota</taxon>
        <taxon>Actinomycetes</taxon>
        <taxon>Kitasatosporales</taxon>
        <taxon>Streptomycetaceae</taxon>
        <taxon>Streptantibioticus</taxon>
    </lineage>
</organism>
<dbReference type="STRING" id="1003195.SCATT_12620"/>
<sequence>MSAAACSTRHQDAAGADGIRAMLGRRAAAVLHHDEAAFLATVDPRSAALRAAQRRVFGNLAAVPLASFGYRLRATGGFPAPSGETAAEVELDYALRDYDAAPVSGTGYLTLVRRDGRWYVAGTTGPAGHPGAVQPWDQGKVTVVRGRHSLVLGSGTPDALRRYASLADAAVPVVRAAWPGPWPGKAVVEVPADEAGMAALLGAAPSAYQGIAAVTTAELRGSATAPADRVIVNPQAFAGLSALGRTVVLTHEITHVATRKATTAGTPLWLSEGFADWVGYTGTGRTPRQAAPELAADVVAGHPPRALPATADFGTTSGGLAQAYEGAWLACRMIAGTWGSGRLTALYQAAGRMDTDTALRRTLGLGLDAFTARWRAYLTEELR</sequence>
<dbReference type="PATRIC" id="fig|1003195.11.peg.2849"/>
<evidence type="ECO:0000313" key="2">
    <source>
        <dbReference type="Proteomes" id="UP000007842"/>
    </source>
</evidence>
<protein>
    <submittedName>
        <fullName evidence="1">Uncharacterized protein</fullName>
    </submittedName>
</protein>
<dbReference type="KEGG" id="scy:SCATT_12620"/>
<gene>
    <name evidence="1" type="ordered locus">SCATT_12620</name>
</gene>
<evidence type="ECO:0000313" key="1">
    <source>
        <dbReference type="EMBL" id="AEW93633.1"/>
    </source>
</evidence>
<keyword evidence="2" id="KW-1185">Reference proteome</keyword>
<proteinExistence type="predicted"/>
<dbReference type="Proteomes" id="UP000007842">
    <property type="component" value="Chromosome"/>
</dbReference>
<reference evidence="2" key="1">
    <citation type="submission" date="2011-12" db="EMBL/GenBank/DDBJ databases">
        <title>Complete genome sequence of Streptomyces cattleya strain DSM 46488.</title>
        <authorList>
            <person name="Ou H.-Y."/>
            <person name="Li P."/>
            <person name="Zhao C."/>
            <person name="O'Hagan D."/>
            <person name="Deng Z."/>
        </authorList>
    </citation>
    <scope>NUCLEOTIDE SEQUENCE [LARGE SCALE GENOMIC DNA]</scope>
    <source>
        <strain evidence="2">ATCC 35852 / DSM 46488 / JCM 4925 / NBRC 14057 / NRRL 8057</strain>
    </source>
</reference>
<dbReference type="eggNOG" id="COG0308">
    <property type="taxonomic scope" value="Bacteria"/>
</dbReference>
<name>F8K0W8_STREN</name>
<dbReference type="AlphaFoldDB" id="F8K0W8"/>
<dbReference type="EMBL" id="CP003219">
    <property type="protein sequence ID" value="AEW93633.1"/>
    <property type="molecule type" value="Genomic_DNA"/>
</dbReference>
<dbReference type="HOGENOM" id="CLU_041774_1_0_11"/>
<dbReference type="KEGG" id="sct:SCAT_1263"/>